<evidence type="ECO:0000313" key="2">
    <source>
        <dbReference type="Proteomes" id="UP001060215"/>
    </source>
</evidence>
<protein>
    <submittedName>
        <fullName evidence="1">Cysteine-rich receptor-like protein kinase 6</fullName>
    </submittedName>
</protein>
<keyword evidence="2" id="KW-1185">Reference proteome</keyword>
<name>A0ACC0GI26_9ERIC</name>
<organism evidence="1 2">
    <name type="scientific">Camellia lanceoleosa</name>
    <dbReference type="NCBI Taxonomy" id="1840588"/>
    <lineage>
        <taxon>Eukaryota</taxon>
        <taxon>Viridiplantae</taxon>
        <taxon>Streptophyta</taxon>
        <taxon>Embryophyta</taxon>
        <taxon>Tracheophyta</taxon>
        <taxon>Spermatophyta</taxon>
        <taxon>Magnoliopsida</taxon>
        <taxon>eudicotyledons</taxon>
        <taxon>Gunneridae</taxon>
        <taxon>Pentapetalae</taxon>
        <taxon>asterids</taxon>
        <taxon>Ericales</taxon>
        <taxon>Theaceae</taxon>
        <taxon>Camellia</taxon>
    </lineage>
</organism>
<gene>
    <name evidence="1" type="ORF">LOK49_LG09G00397</name>
</gene>
<proteinExistence type="predicted"/>
<dbReference type="Proteomes" id="UP001060215">
    <property type="component" value="Chromosome 8"/>
</dbReference>
<sequence>MIDLLLVGSCVLVEAVKCIHIGLLCVQENPANRPIISSVVVMPKSDTVTLSPPILPAFSVGRLALKSDQLMRGQRQEQRKKFNPKTWQEEYSTVTAIVVIYKERSM</sequence>
<evidence type="ECO:0000313" key="1">
    <source>
        <dbReference type="EMBL" id="KAI8000087.1"/>
    </source>
</evidence>
<accession>A0ACC0GI26</accession>
<reference evidence="1 2" key="1">
    <citation type="journal article" date="2022" name="Plant J.">
        <title>Chromosome-level genome of Camellia lanceoleosa provides a valuable resource for understanding genome evolution and self-incompatibility.</title>
        <authorList>
            <person name="Gong W."/>
            <person name="Xiao S."/>
            <person name="Wang L."/>
            <person name="Liao Z."/>
            <person name="Chang Y."/>
            <person name="Mo W."/>
            <person name="Hu G."/>
            <person name="Li W."/>
            <person name="Zhao G."/>
            <person name="Zhu H."/>
            <person name="Hu X."/>
            <person name="Ji K."/>
            <person name="Xiang X."/>
            <person name="Song Q."/>
            <person name="Yuan D."/>
            <person name="Jin S."/>
            <person name="Zhang L."/>
        </authorList>
    </citation>
    <scope>NUCLEOTIDE SEQUENCE [LARGE SCALE GENOMIC DNA]</scope>
    <source>
        <strain evidence="1">SQ_2022a</strain>
    </source>
</reference>
<dbReference type="EMBL" id="CM045765">
    <property type="protein sequence ID" value="KAI8000087.1"/>
    <property type="molecule type" value="Genomic_DNA"/>
</dbReference>
<comment type="caution">
    <text evidence="1">The sequence shown here is derived from an EMBL/GenBank/DDBJ whole genome shotgun (WGS) entry which is preliminary data.</text>
</comment>